<gene>
    <name evidence="1" type="ORF">K8I29_00620</name>
</gene>
<name>A0A953J8W4_9BACT</name>
<dbReference type="PANTHER" id="PTHR43393:SF3">
    <property type="entry name" value="LYSINE DECARBOXYLASE-LIKE PROTEIN"/>
    <property type="match status" value="1"/>
</dbReference>
<dbReference type="GO" id="GO:0005829">
    <property type="term" value="C:cytosol"/>
    <property type="evidence" value="ECO:0007669"/>
    <property type="project" value="TreeGrafter"/>
</dbReference>
<dbReference type="EMBL" id="JAIOIV010000010">
    <property type="protein sequence ID" value="MBZ0154700.1"/>
    <property type="molecule type" value="Genomic_DNA"/>
</dbReference>
<dbReference type="PANTHER" id="PTHR43393">
    <property type="entry name" value="CYTOKININ RIBOSIDE 5'-MONOPHOSPHATE PHOSPHORIBOHYDROLASE"/>
    <property type="match status" value="1"/>
</dbReference>
<dbReference type="InterPro" id="IPR052341">
    <property type="entry name" value="LOG_family_nucleotidases"/>
</dbReference>
<dbReference type="Pfam" id="PF18306">
    <property type="entry name" value="LDcluster4"/>
    <property type="match status" value="1"/>
</dbReference>
<evidence type="ECO:0000313" key="2">
    <source>
        <dbReference type="Proteomes" id="UP000705867"/>
    </source>
</evidence>
<dbReference type="InterPro" id="IPR005268">
    <property type="entry name" value="CHP00725"/>
</dbReference>
<dbReference type="Proteomes" id="UP000705867">
    <property type="component" value="Unassembled WGS sequence"/>
</dbReference>
<accession>A0A953J8W4</accession>
<evidence type="ECO:0000313" key="1">
    <source>
        <dbReference type="EMBL" id="MBZ0154700.1"/>
    </source>
</evidence>
<reference evidence="1" key="2">
    <citation type="submission" date="2021-08" db="EMBL/GenBank/DDBJ databases">
        <authorList>
            <person name="Dalcin Martins P."/>
        </authorList>
    </citation>
    <scope>NUCLEOTIDE SEQUENCE</scope>
    <source>
        <strain evidence="1">MAG_39</strain>
    </source>
</reference>
<dbReference type="SUPFAM" id="SSF102405">
    <property type="entry name" value="MCP/YpsA-like"/>
    <property type="match status" value="1"/>
</dbReference>
<protein>
    <submittedName>
        <fullName evidence="1">TIGR00725 family protein</fullName>
    </submittedName>
</protein>
<dbReference type="AlphaFoldDB" id="A0A953J8W4"/>
<dbReference type="NCBIfam" id="TIGR00725">
    <property type="entry name" value="TIGR00725 family protein"/>
    <property type="match status" value="1"/>
</dbReference>
<organism evidence="1 2">
    <name type="scientific">Candidatus Nitrobium versatile</name>
    <dbReference type="NCBI Taxonomy" id="2884831"/>
    <lineage>
        <taxon>Bacteria</taxon>
        <taxon>Pseudomonadati</taxon>
        <taxon>Nitrospirota</taxon>
        <taxon>Nitrospiria</taxon>
        <taxon>Nitrospirales</taxon>
        <taxon>Nitrospiraceae</taxon>
        <taxon>Candidatus Nitrobium</taxon>
    </lineage>
</organism>
<comment type="caution">
    <text evidence="1">The sequence shown here is derived from an EMBL/GenBank/DDBJ whole genome shotgun (WGS) entry which is preliminary data.</text>
</comment>
<reference evidence="1" key="1">
    <citation type="journal article" date="2021" name="bioRxiv">
        <title>Unraveling nitrogen, sulfur and carbon metabolic pathways and microbial community transcriptional responses to substrate deprivation and toxicity stresses in a bioreactor mimicking anoxic brackish coastal sediment conditions.</title>
        <authorList>
            <person name="Martins P.D."/>
            <person name="Echeveste M.J."/>
            <person name="Arshad A."/>
            <person name="Kurth J."/>
            <person name="Ouboter H."/>
            <person name="Jetten M.S.M."/>
            <person name="Welte C.U."/>
        </authorList>
    </citation>
    <scope>NUCLEOTIDE SEQUENCE</scope>
    <source>
        <strain evidence="1">MAG_39</strain>
    </source>
</reference>
<dbReference type="Gene3D" id="3.40.50.450">
    <property type="match status" value="1"/>
</dbReference>
<dbReference type="InterPro" id="IPR041164">
    <property type="entry name" value="LDcluster4"/>
</dbReference>
<sequence>MRRPIIAVIGPGTAEKKELHTAEEAGRLIARRGAILVCGGLSGVMEAAARGAKEAGGTTVGILPQNHCNEANPYIDVPVATGFGEGRNVVIVRTADALIAVGGEYGTLSEISFALKTGKPVIGIHTWNIRGIIRAEDAEDAVSKAFALLQGP</sequence>
<proteinExistence type="predicted"/>